<accession>A0A0F9RI29</accession>
<evidence type="ECO:0000313" key="1">
    <source>
        <dbReference type="EMBL" id="KKN16928.1"/>
    </source>
</evidence>
<reference evidence="1" key="1">
    <citation type="journal article" date="2015" name="Nature">
        <title>Complex archaea that bridge the gap between prokaryotes and eukaryotes.</title>
        <authorList>
            <person name="Spang A."/>
            <person name="Saw J.H."/>
            <person name="Jorgensen S.L."/>
            <person name="Zaremba-Niedzwiedzka K."/>
            <person name="Martijn J."/>
            <person name="Lind A.E."/>
            <person name="van Eijk R."/>
            <person name="Schleper C."/>
            <person name="Guy L."/>
            <person name="Ettema T.J."/>
        </authorList>
    </citation>
    <scope>NUCLEOTIDE SEQUENCE</scope>
</reference>
<dbReference type="EMBL" id="LAZR01003569">
    <property type="protein sequence ID" value="KKN16928.1"/>
    <property type="molecule type" value="Genomic_DNA"/>
</dbReference>
<protein>
    <submittedName>
        <fullName evidence="1">Uncharacterized protein</fullName>
    </submittedName>
</protein>
<organism evidence="1">
    <name type="scientific">marine sediment metagenome</name>
    <dbReference type="NCBI Taxonomy" id="412755"/>
    <lineage>
        <taxon>unclassified sequences</taxon>
        <taxon>metagenomes</taxon>
        <taxon>ecological metagenomes</taxon>
    </lineage>
</organism>
<proteinExistence type="predicted"/>
<name>A0A0F9RI29_9ZZZZ</name>
<gene>
    <name evidence="1" type="ORF">LCGC14_0970860</name>
</gene>
<dbReference type="AlphaFoldDB" id="A0A0F9RI29"/>
<sequence length="89" mass="10450">MKYLLLILVGVMLFGGGILLGLSHEHAESEPVPMISSANLEELILNMDVARQSHQYYLDNWHYWPQDLNRQRNWVDIYERVIKVLEGLR</sequence>
<comment type="caution">
    <text evidence="1">The sequence shown here is derived from an EMBL/GenBank/DDBJ whole genome shotgun (WGS) entry which is preliminary data.</text>
</comment>